<evidence type="ECO:0000313" key="10">
    <source>
        <dbReference type="Proteomes" id="UP001497600"/>
    </source>
</evidence>
<keyword evidence="5" id="KW-0677">Repeat</keyword>
<comment type="similarity">
    <text evidence="6">Belongs to the PIR protein family.</text>
</comment>
<accession>A0ABP0EEE4</accession>
<evidence type="ECO:0000256" key="7">
    <source>
        <dbReference type="SAM" id="SignalP"/>
    </source>
</evidence>
<feature type="signal peptide" evidence="7">
    <location>
        <begin position="1"/>
        <end position="18"/>
    </location>
</feature>
<dbReference type="Proteomes" id="UP001497600">
    <property type="component" value="Chromosome C"/>
</dbReference>
<dbReference type="Pfam" id="PF22799">
    <property type="entry name" value="PIR1-like_C"/>
    <property type="match status" value="1"/>
</dbReference>
<dbReference type="PANTHER" id="PTHR47254:SF1">
    <property type="entry name" value="CELL WALL MANNOPROTEIN CIS3-RELATED"/>
    <property type="match status" value="1"/>
</dbReference>
<keyword evidence="3" id="KW-0964">Secreted</keyword>
<dbReference type="InterPro" id="IPR000420">
    <property type="entry name" value="Yeast_PIR_rpt"/>
</dbReference>
<evidence type="ECO:0000256" key="6">
    <source>
        <dbReference type="ARBA" id="ARBA00038219"/>
    </source>
</evidence>
<dbReference type="EMBL" id="OZ004255">
    <property type="protein sequence ID" value="CAK7901600.1"/>
    <property type="molecule type" value="Genomic_DNA"/>
</dbReference>
<evidence type="ECO:0000256" key="2">
    <source>
        <dbReference type="ARBA" id="ARBA00022512"/>
    </source>
</evidence>
<organism evidence="9 10">
    <name type="scientific">[Candida] anglica</name>
    <dbReference type="NCBI Taxonomy" id="148631"/>
    <lineage>
        <taxon>Eukaryota</taxon>
        <taxon>Fungi</taxon>
        <taxon>Dikarya</taxon>
        <taxon>Ascomycota</taxon>
        <taxon>Saccharomycotina</taxon>
        <taxon>Pichiomycetes</taxon>
        <taxon>Debaryomycetaceae</taxon>
        <taxon>Kurtzmaniella</taxon>
    </lineage>
</organism>
<dbReference type="InterPro" id="IPR051153">
    <property type="entry name" value="Yeast_CWMannoprotein_PIR"/>
</dbReference>
<feature type="chain" id="PRO_5045312686" evidence="7">
    <location>
        <begin position="19"/>
        <end position="462"/>
    </location>
</feature>
<dbReference type="PANTHER" id="PTHR47254">
    <property type="entry name" value="CELL WALL MANNOPROTEIN CIS3-RELATED"/>
    <property type="match status" value="1"/>
</dbReference>
<name>A0ABP0EEE4_9ASCO</name>
<proteinExistence type="inferred from homology"/>
<evidence type="ECO:0000313" key="9">
    <source>
        <dbReference type="EMBL" id="CAK7901600.1"/>
    </source>
</evidence>
<evidence type="ECO:0000256" key="3">
    <source>
        <dbReference type="ARBA" id="ARBA00022525"/>
    </source>
</evidence>
<keyword evidence="10" id="KW-1185">Reference proteome</keyword>
<reference evidence="9 10" key="1">
    <citation type="submission" date="2024-01" db="EMBL/GenBank/DDBJ databases">
        <authorList>
            <consortium name="Genoscope - CEA"/>
            <person name="William W."/>
        </authorList>
    </citation>
    <scope>NUCLEOTIDE SEQUENCE [LARGE SCALE GENOMIC DNA]</scope>
    <source>
        <strain evidence="9 10">29B2s-10</strain>
    </source>
</reference>
<evidence type="ECO:0000256" key="1">
    <source>
        <dbReference type="ARBA" id="ARBA00004191"/>
    </source>
</evidence>
<gene>
    <name evidence="9" type="primary">PIR1</name>
    <name evidence="9" type="ORF">CAAN4_C12772</name>
</gene>
<comment type="subcellular location">
    <subcellularLocation>
        <location evidence="1">Secreted</location>
        <location evidence="1">Cell wall</location>
    </subcellularLocation>
</comment>
<sequence>MKSTVFLTIISALTLVNCATVPESPWTALTPTASLDPSVKALSSFDGSFALAVVTLSANGVNATTTGVIKREAATQIADGQLQQLTETEGNVPIATTLGQQDAESIQGLIQQLSSPQSNQENLLTQIGDGQLQQSSGSVPTEIPTPTTDSLLAQISDGQPQEQSIVAPLLQTASVLGQISDGQVQQQTTASLLAQIGDGQIQQQTTADVLAQISDGQVQQQTVKPSSASVLAQITDGQVQQQTTVAPAPTDSVLANISDVQIQQTATAAAIVNFGQLSDGQIQDQSTAAGLSQIPDGQLQDLSTAPGLNQISDGQFQQTTSAEIQSAQITDGQIQATASASFDSSGFGQTCAAPNSLQVHLNNGVLTDSQGRIGAIVANRQFQFDGPPPQSGTIYAGGWSIVPLDFQDGSTSTTGGQYGKLALGQQTTFYRCLSGDFYNLYDQSIGGQCSEVEFTVLKIVSC</sequence>
<feature type="domain" description="Cell wall mannoprotein PIR1-like C-terminal" evidence="8">
    <location>
        <begin position="364"/>
        <end position="452"/>
    </location>
</feature>
<dbReference type="InterPro" id="IPR054508">
    <property type="entry name" value="PIR1-like_C"/>
</dbReference>
<evidence type="ECO:0000256" key="5">
    <source>
        <dbReference type="ARBA" id="ARBA00022737"/>
    </source>
</evidence>
<dbReference type="PROSITE" id="PS50256">
    <property type="entry name" value="PIR_REPEAT_2"/>
    <property type="match status" value="4"/>
</dbReference>
<protein>
    <submittedName>
        <fullName evidence="9">Cell wall mannoprotein Pir1p</fullName>
    </submittedName>
</protein>
<evidence type="ECO:0000259" key="8">
    <source>
        <dbReference type="Pfam" id="PF22799"/>
    </source>
</evidence>
<evidence type="ECO:0000256" key="4">
    <source>
        <dbReference type="ARBA" id="ARBA00022729"/>
    </source>
</evidence>
<keyword evidence="2" id="KW-0134">Cell wall</keyword>
<keyword evidence="4 7" id="KW-0732">Signal</keyword>